<proteinExistence type="inferred from homology"/>
<dbReference type="SFLD" id="SFLDG01212">
    <property type="entry name" value="Phytoene_synthase_like"/>
    <property type="match status" value="1"/>
</dbReference>
<dbReference type="RefSeq" id="WP_169161756.1">
    <property type="nucleotide sequence ID" value="NZ_JABBFW010000013.1"/>
</dbReference>
<gene>
    <name evidence="6" type="ORF">HHL10_17885</name>
</gene>
<dbReference type="CDD" id="cd00683">
    <property type="entry name" value="Trans_IPPS_HH"/>
    <property type="match status" value="1"/>
</dbReference>
<dbReference type="SFLD" id="SFLDG01018">
    <property type="entry name" value="Squalene/Phytoene_Synthase_Lik"/>
    <property type="match status" value="1"/>
</dbReference>
<dbReference type="InterPro" id="IPR044843">
    <property type="entry name" value="Trans_IPPS_bact-type"/>
</dbReference>
<dbReference type="GO" id="GO:0004311">
    <property type="term" value="F:geranylgeranyl diphosphate synthase activity"/>
    <property type="evidence" value="ECO:0007669"/>
    <property type="project" value="InterPro"/>
</dbReference>
<dbReference type="Pfam" id="PF00494">
    <property type="entry name" value="SQS_PSY"/>
    <property type="match status" value="1"/>
</dbReference>
<dbReference type="InterPro" id="IPR033904">
    <property type="entry name" value="Trans_IPPS_HH"/>
</dbReference>
<sequence length="335" mass="36430">MSALRNEALSSLRALRLRRALSGATADADAARHGRQAIQAGSSSFAAAAKLFDPATRRSTVMLYAWCRHCDDVIDGQQLGHGQREGDRSHSLQRLAELEELTHRACAGRSCGQVAFDGLAEVVRRHGIPPMLPLEHLRGFRMDVQGEHYETLSDTLLYCYRVAGVVGLMMARVMGTRDAATLDRACDLGLAFQLTNIARDIVEDAAIGRIYVPLQWLHTAGIPPEEVGEPRHRAALAGVAARVVAAADPYYASALLGLGALPVRSAWSVATARGVYREIGRKVRQRGAQAWDARARTSGAEKAWFVARGMAVALAARALPARPRAEGLWQRPWRA</sequence>
<dbReference type="AlphaFoldDB" id="A0A848FBF9"/>
<keyword evidence="7" id="KW-1185">Reference proteome</keyword>
<evidence type="ECO:0000313" key="6">
    <source>
        <dbReference type="EMBL" id="NML16854.1"/>
    </source>
</evidence>
<dbReference type="PROSITE" id="PS01044">
    <property type="entry name" value="SQUALEN_PHYTOEN_SYN_1"/>
    <property type="match status" value="1"/>
</dbReference>
<accession>A0A848FBF9</accession>
<evidence type="ECO:0000256" key="2">
    <source>
        <dbReference type="ARBA" id="ARBA00006251"/>
    </source>
</evidence>
<dbReference type="FunFam" id="1.10.600.10:FF:000020">
    <property type="entry name" value="Phytoene synthase"/>
    <property type="match status" value="1"/>
</dbReference>
<evidence type="ECO:0000256" key="1">
    <source>
        <dbReference type="ARBA" id="ARBA00004684"/>
    </source>
</evidence>
<dbReference type="InterPro" id="IPR019845">
    <property type="entry name" value="Squalene/phytoene_synthase_CS"/>
</dbReference>
<evidence type="ECO:0000256" key="3">
    <source>
        <dbReference type="ARBA" id="ARBA00022679"/>
    </source>
</evidence>
<comment type="cofactor">
    <cofactor evidence="5">
        <name>ATP</name>
        <dbReference type="ChEBI" id="CHEBI:30616"/>
    </cofactor>
</comment>
<comment type="pathway">
    <text evidence="1">Carotenoid biosynthesis; phytoene biosynthesis.</text>
</comment>
<keyword evidence="4" id="KW-0125">Carotenoid biosynthesis</keyword>
<evidence type="ECO:0000313" key="7">
    <source>
        <dbReference type="Proteomes" id="UP000574067"/>
    </source>
</evidence>
<dbReference type="PROSITE" id="PS01045">
    <property type="entry name" value="SQUALEN_PHYTOEN_SYN_2"/>
    <property type="match status" value="1"/>
</dbReference>
<dbReference type="GO" id="GO:0016117">
    <property type="term" value="P:carotenoid biosynthetic process"/>
    <property type="evidence" value="ECO:0007669"/>
    <property type="project" value="UniProtKB-KW"/>
</dbReference>
<evidence type="ECO:0000256" key="4">
    <source>
        <dbReference type="ARBA" id="ARBA00022746"/>
    </source>
</evidence>
<protein>
    <submittedName>
        <fullName evidence="6">Phytoene/squalene synthase family protein</fullName>
    </submittedName>
</protein>
<dbReference type="PANTHER" id="PTHR31480">
    <property type="entry name" value="BIFUNCTIONAL LYCOPENE CYCLASE/PHYTOENE SYNTHASE"/>
    <property type="match status" value="1"/>
</dbReference>
<name>A0A848FBF9_9BURK</name>
<dbReference type="InterPro" id="IPR002060">
    <property type="entry name" value="Squ/phyt_synthse"/>
</dbReference>
<dbReference type="GO" id="GO:0051996">
    <property type="term" value="F:squalene synthase [NAD(P)H] activity"/>
    <property type="evidence" value="ECO:0007669"/>
    <property type="project" value="InterPro"/>
</dbReference>
<dbReference type="Proteomes" id="UP000574067">
    <property type="component" value="Unassembled WGS sequence"/>
</dbReference>
<keyword evidence="3" id="KW-0808">Transferase</keyword>
<comment type="similarity">
    <text evidence="2">Belongs to the phytoene/squalene synthase family.</text>
</comment>
<organism evidence="6 7">
    <name type="scientific">Azohydromonas caseinilytica</name>
    <dbReference type="NCBI Taxonomy" id="2728836"/>
    <lineage>
        <taxon>Bacteria</taxon>
        <taxon>Pseudomonadati</taxon>
        <taxon>Pseudomonadota</taxon>
        <taxon>Betaproteobacteria</taxon>
        <taxon>Burkholderiales</taxon>
        <taxon>Sphaerotilaceae</taxon>
        <taxon>Azohydromonas</taxon>
    </lineage>
</organism>
<reference evidence="6 7" key="1">
    <citation type="submission" date="2020-04" db="EMBL/GenBank/DDBJ databases">
        <title>Azohydromonas sp. isolated from soil.</title>
        <authorList>
            <person name="Dahal R.H."/>
        </authorList>
    </citation>
    <scope>NUCLEOTIDE SEQUENCE [LARGE SCALE GENOMIC DNA]</scope>
    <source>
        <strain evidence="6 7">G-1-1-14</strain>
    </source>
</reference>
<dbReference type="SFLD" id="SFLDS00005">
    <property type="entry name" value="Isoprenoid_Synthase_Type_I"/>
    <property type="match status" value="1"/>
</dbReference>
<dbReference type="EMBL" id="JABBFW010000013">
    <property type="protein sequence ID" value="NML16854.1"/>
    <property type="molecule type" value="Genomic_DNA"/>
</dbReference>
<dbReference type="Gene3D" id="1.10.600.10">
    <property type="entry name" value="Farnesyl Diphosphate Synthase"/>
    <property type="match status" value="1"/>
</dbReference>
<dbReference type="SUPFAM" id="SSF48576">
    <property type="entry name" value="Terpenoid synthases"/>
    <property type="match status" value="1"/>
</dbReference>
<comment type="caution">
    <text evidence="6">The sequence shown here is derived from an EMBL/GenBank/DDBJ whole genome shotgun (WGS) entry which is preliminary data.</text>
</comment>
<dbReference type="InterPro" id="IPR008949">
    <property type="entry name" value="Isoprenoid_synthase_dom_sf"/>
</dbReference>
<evidence type="ECO:0000256" key="5">
    <source>
        <dbReference type="ARBA" id="ARBA00053028"/>
    </source>
</evidence>